<sequence>MMTKVEICQSLETVFQKLDIIKDEDCHDCKNGQILADSIFRQISEGSNSFRSRKEVLMLQGKDYWVKWSDMLKDHNRKGATNCNLKECEVQDMDSIRLEQVSLCSKSTLMALLVDILFTYAENKRVLLFSLSWLKDYFERMSKKTLPSLETEFRKALAKYDETRSNDEKTKLQETKLKLNDAFFSLDHVFLELSQIYEAFLSQIDKKGNYIKEKSMIVLTSLPKIISDLLLWRQSLQVMDGEASNVPLRWIKSVFSGIRLKHDHVKLNTVSVLGIQSSGKSTLLNSMFGLQFNVSAGRCTTGVFAQLLHVRDRDSQAANYVIVFDTEGLRAPERLLEYDPNHDNEIATFVIGLGDIVLMNIKGETISDMKDVLEIVIHGLLRLKNANRNLRLDQSCIFVHQNVSAKDAKTKLLQGHQETLATLDEIAIRVAEDEGIQGIKAFKNVIEFDPVKSIMYVPDLWHGSPPMAPTSTKYSSNVMEVLNLVASKMVQRKNALTVLDTFNRLNDLWNGILKENFVFSFRNSLEIKAYNEFDIAFKTFGLEMEILNQRWIDSNVKKQLDKSECRDDLAKHKIKLREDFLKHLDEISKDIKIKLTNFARCSDLKELMSHWIDYFKKRVDALKHDLKADFNKRVEEHANICIVRFSEKSIFKQKRQEIHDKAMSLARSSQEKDMTEEDQKIQFDDMYEKWIQEVELENPSLADLPEERISAEVYGDILACLRNTYEKKMGTLQGGLQNTPMKTKDQFSKLQENKTFVEDIIKSRNWIPSSLFDAMKKHILKALAWIDDKIKDTMNTQQTVGKTEFRTVLDYSRESLSSFNEGRFFIKMNIKVEVDIIVLISRKCYHTFVNHKLNIKRENSLRSRLATFKVDTFMTFKDIVSKEHEDFIAAHAVSCTLKRHVWNDILTKLPEHLKKWIISVHSLQKFLLVKDILKQLTSQSNFQSFMAFIENPQRYALDYITSSTVKGFFQTVMKDSKSSPFEEWTNTIIDENLSLFNKTIQMLCEEWNSKNRSPTSWISEYTKVLRESVSYMSDDLVSDLEKNTIKDINQFKVYLVDQLESKRNELIREVVTMKYLDIKWVGQSPYVMALERIWGCKEKCPWCSEPCCRETIHGDEVQHRCIQHRPKGICGNWWIQSKQLCIENCNFAVGSTTLRQCGQWCKTCTTETCSEWHPYAEYDKYIPEWDIRPQKDTEGSKFWNWFMCKYSVQLAEYHEYKEADIPSSWKNISTSDALKSLNDLYT</sequence>
<dbReference type="PANTHER" id="PTHR14819">
    <property type="entry name" value="GTP-BINDING"/>
    <property type="match status" value="1"/>
</dbReference>
<comment type="caution">
    <text evidence="2">The sequence shown here is derived from an EMBL/GenBank/DDBJ whole genome shotgun (WGS) entry which is preliminary data.</text>
</comment>
<keyword evidence="3" id="KW-1185">Reference proteome</keyword>
<dbReference type="AlphaFoldDB" id="A0AA88XFE4"/>
<dbReference type="InterPro" id="IPR027417">
    <property type="entry name" value="P-loop_NTPase"/>
</dbReference>
<evidence type="ECO:0000313" key="3">
    <source>
        <dbReference type="Proteomes" id="UP001186944"/>
    </source>
</evidence>
<gene>
    <name evidence="2" type="ORF">FSP39_007259</name>
</gene>
<dbReference type="InterPro" id="IPR030383">
    <property type="entry name" value="G_VLIG_dom"/>
</dbReference>
<name>A0AA88XFE4_PINIB</name>
<dbReference type="Gene3D" id="3.40.50.300">
    <property type="entry name" value="P-loop containing nucleotide triphosphate hydrolases"/>
    <property type="match status" value="1"/>
</dbReference>
<reference evidence="2" key="1">
    <citation type="submission" date="2019-08" db="EMBL/GenBank/DDBJ databases">
        <title>The improved chromosome-level genome for the pearl oyster Pinctada fucata martensii using PacBio sequencing and Hi-C.</title>
        <authorList>
            <person name="Zheng Z."/>
        </authorList>
    </citation>
    <scope>NUCLEOTIDE SEQUENCE</scope>
    <source>
        <strain evidence="2">ZZ-2019</strain>
        <tissue evidence="2">Adductor muscle</tissue>
    </source>
</reference>
<feature type="domain" description="VLIG-type G" evidence="1">
    <location>
        <begin position="264"/>
        <end position="513"/>
    </location>
</feature>
<evidence type="ECO:0000313" key="2">
    <source>
        <dbReference type="EMBL" id="KAK3084046.1"/>
    </source>
</evidence>
<protein>
    <recommendedName>
        <fullName evidence="1">VLIG-type G domain-containing protein</fullName>
    </recommendedName>
</protein>
<dbReference type="InterPro" id="IPR052986">
    <property type="entry name" value="VLIG_GTPase"/>
</dbReference>
<accession>A0AA88XFE4</accession>
<proteinExistence type="predicted"/>
<organism evidence="2 3">
    <name type="scientific">Pinctada imbricata</name>
    <name type="common">Atlantic pearl-oyster</name>
    <name type="synonym">Pinctada martensii</name>
    <dbReference type="NCBI Taxonomy" id="66713"/>
    <lineage>
        <taxon>Eukaryota</taxon>
        <taxon>Metazoa</taxon>
        <taxon>Spiralia</taxon>
        <taxon>Lophotrochozoa</taxon>
        <taxon>Mollusca</taxon>
        <taxon>Bivalvia</taxon>
        <taxon>Autobranchia</taxon>
        <taxon>Pteriomorphia</taxon>
        <taxon>Pterioida</taxon>
        <taxon>Pterioidea</taxon>
        <taxon>Pteriidae</taxon>
        <taxon>Pinctada</taxon>
    </lineage>
</organism>
<dbReference type="PANTHER" id="PTHR14819:SF25">
    <property type="entry name" value="CHROMOSOME UNDETERMINED SCAFFOLD_52, WHOLE GENOME SHOTGUN SEQUENCE"/>
    <property type="match status" value="1"/>
</dbReference>
<dbReference type="SUPFAM" id="SSF52540">
    <property type="entry name" value="P-loop containing nucleoside triphosphate hydrolases"/>
    <property type="match status" value="1"/>
</dbReference>
<dbReference type="GO" id="GO:0005525">
    <property type="term" value="F:GTP binding"/>
    <property type="evidence" value="ECO:0007669"/>
    <property type="project" value="InterPro"/>
</dbReference>
<dbReference type="Pfam" id="PF25683">
    <property type="entry name" value="URGCP_GTPase"/>
    <property type="match status" value="1"/>
</dbReference>
<dbReference type="PROSITE" id="PS51717">
    <property type="entry name" value="G_VLIG"/>
    <property type="match status" value="1"/>
</dbReference>
<evidence type="ECO:0000259" key="1">
    <source>
        <dbReference type="PROSITE" id="PS51717"/>
    </source>
</evidence>
<dbReference type="EMBL" id="VSWD01000013">
    <property type="protein sequence ID" value="KAK3084046.1"/>
    <property type="molecule type" value="Genomic_DNA"/>
</dbReference>
<dbReference type="Proteomes" id="UP001186944">
    <property type="component" value="Unassembled WGS sequence"/>
</dbReference>